<dbReference type="InterPro" id="IPR011709">
    <property type="entry name" value="DEAD-box_helicase_OB_fold"/>
</dbReference>
<dbReference type="STRING" id="244447.ENSCSEP00000004139"/>
<feature type="compositionally biased region" description="Basic and acidic residues" evidence="9">
    <location>
        <begin position="691"/>
        <end position="713"/>
    </location>
</feature>
<dbReference type="PROSITE" id="PS51192">
    <property type="entry name" value="HELICASE_ATP_BIND_1"/>
    <property type="match status" value="1"/>
</dbReference>
<feature type="domain" description="Helicase ATP-binding" evidence="10">
    <location>
        <begin position="27"/>
        <end position="196"/>
    </location>
</feature>
<keyword evidence="4" id="KW-0547">Nucleotide-binding</keyword>
<evidence type="ECO:0000256" key="4">
    <source>
        <dbReference type="ARBA" id="ARBA00022741"/>
    </source>
</evidence>
<reference evidence="12" key="3">
    <citation type="submission" date="2025-09" db="UniProtKB">
        <authorList>
            <consortium name="Ensembl"/>
        </authorList>
    </citation>
    <scope>IDENTIFICATION</scope>
</reference>
<dbReference type="GO" id="GO:0006397">
    <property type="term" value="P:mRNA processing"/>
    <property type="evidence" value="ECO:0007669"/>
    <property type="project" value="UniProtKB-KW"/>
</dbReference>
<keyword evidence="3" id="KW-0507">mRNA processing</keyword>
<feature type="domain" description="Helicase C-terminal" evidence="11">
    <location>
        <begin position="224"/>
        <end position="407"/>
    </location>
</feature>
<dbReference type="Proteomes" id="UP000265120">
    <property type="component" value="Chromosome 4"/>
</dbReference>
<keyword evidence="13" id="KW-1185">Reference proteome</keyword>
<dbReference type="FunFam" id="3.40.50.300:FF:000145">
    <property type="entry name" value="probable ATP-dependent RNA helicase DHX40"/>
    <property type="match status" value="1"/>
</dbReference>
<dbReference type="Pfam" id="PF07717">
    <property type="entry name" value="OB_NTP_bind"/>
    <property type="match status" value="1"/>
</dbReference>
<dbReference type="FunFam" id="3.40.50.300:FF:000615">
    <property type="entry name" value="pre-mRNA-splicing factor ATP-dependent RNA helicase DEAH7"/>
    <property type="match status" value="1"/>
</dbReference>
<dbReference type="Pfam" id="PF21010">
    <property type="entry name" value="HA2_C"/>
    <property type="match status" value="1"/>
</dbReference>
<dbReference type="PROSITE" id="PS51194">
    <property type="entry name" value="HELICASE_CTER"/>
    <property type="match status" value="1"/>
</dbReference>
<dbReference type="Pfam" id="PF00270">
    <property type="entry name" value="DEAD"/>
    <property type="match status" value="1"/>
</dbReference>
<dbReference type="GeneID" id="103377653"/>
<evidence type="ECO:0000313" key="12">
    <source>
        <dbReference type="Ensembl" id="ENSCSEP00000004139.1"/>
    </source>
</evidence>
<evidence type="ECO:0000256" key="2">
    <source>
        <dbReference type="ARBA" id="ARBA00012552"/>
    </source>
</evidence>
<sequence>MSKSRRRESADSESKELPIYRHRSKLVDAVRENSFLLVTGETGSGKTTQLPQYLHHAGFCKNGAIAITQPRRVAAITVAQRVAQEMHCTLGKEVGYQVRFDDYTSQDTVVKYMTDGCLLREVLADSSLSQYSIVVLDEVHERSLNTDILLGLLKKKILSNPEKGRSFPLKVVVMSATLESDKLSAFLGNCPVFSIPGRTYPVDCTFGFAVGPKDVDSTGYVKEVVKMAFDVHTSERAGDILVFLTGQLEIERACDLLFEKAETIDYRYDVQDQTVDGLLILPLYGSMPTDQQKQIFQSPPPGIRKCVVATNIAATSLTINGIKYIIDSGFVKQLNHNSRVGMDILEVVPISKSEAQQRAGRAGRTSAGKCFRIYNEAFWEKSMPEYTVPEIQRTSLTSVILTLKCLGVHDVIRFPYLDRPEERFILEALKQLYQFDAIDRRGNVTPLGQLMVEFPLQPGLTRALLNAASLGCEDLMLPVAAMLSVENIFIRPGKPEKQKEADEQHRALAAKSGSLNDFATLLSVFQSCKSSDRPSSWCKENWIHWRALKSAFSVETQLREILLRLKQKRDFPVETFHGNRSELLRRCLCTGYFTNVARRSIGKVFCTMDGNGSMVHIHPSSSLFDQEGELNWIIFHDVLVTSRVYVRTVCPIRYDWVKDLLPKLHEVNVYELSSVAREEVTEDEMKKWEAKEAAKRQADPAEDITKKLEKRNNEATISDARARYLERKQQRKQNKAP</sequence>
<evidence type="ECO:0000256" key="5">
    <source>
        <dbReference type="ARBA" id="ARBA00022801"/>
    </source>
</evidence>
<dbReference type="PANTHER" id="PTHR18934">
    <property type="entry name" value="ATP-DEPENDENT RNA HELICASE"/>
    <property type="match status" value="1"/>
</dbReference>
<dbReference type="Pfam" id="PF00271">
    <property type="entry name" value="Helicase_C"/>
    <property type="match status" value="1"/>
</dbReference>
<accession>A0A3P8UQL3</accession>
<name>A0A3P8UQL3_CYNSE</name>
<dbReference type="GO" id="GO:0016787">
    <property type="term" value="F:hydrolase activity"/>
    <property type="evidence" value="ECO:0007669"/>
    <property type="project" value="UniProtKB-KW"/>
</dbReference>
<dbReference type="InterPro" id="IPR001650">
    <property type="entry name" value="Helicase_C-like"/>
</dbReference>
<feature type="region of interest" description="Disordered" evidence="9">
    <location>
        <begin position="691"/>
        <end position="715"/>
    </location>
</feature>
<evidence type="ECO:0000256" key="6">
    <source>
        <dbReference type="ARBA" id="ARBA00022806"/>
    </source>
</evidence>
<evidence type="ECO:0000313" key="13">
    <source>
        <dbReference type="Proteomes" id="UP000265120"/>
    </source>
</evidence>
<keyword evidence="7" id="KW-0067">ATP-binding</keyword>
<dbReference type="Pfam" id="PF04408">
    <property type="entry name" value="WHD_HA2"/>
    <property type="match status" value="1"/>
</dbReference>
<dbReference type="GeneTree" id="ENSGT00940000158902"/>
<keyword evidence="5" id="KW-0378">Hydrolase</keyword>
<evidence type="ECO:0000256" key="3">
    <source>
        <dbReference type="ARBA" id="ARBA00022664"/>
    </source>
</evidence>
<dbReference type="OrthoDB" id="10253254at2759"/>
<proteinExistence type="inferred from homology"/>
<dbReference type="InterPro" id="IPR014001">
    <property type="entry name" value="Helicase_ATP-bd"/>
</dbReference>
<dbReference type="RefSeq" id="XP_008306752.1">
    <property type="nucleotide sequence ID" value="XM_008308530.3"/>
</dbReference>
<dbReference type="CTD" id="79665"/>
<dbReference type="InterPro" id="IPR011545">
    <property type="entry name" value="DEAD/DEAH_box_helicase_dom"/>
</dbReference>
<evidence type="ECO:0000256" key="9">
    <source>
        <dbReference type="SAM" id="MobiDB-lite"/>
    </source>
</evidence>
<evidence type="ECO:0000256" key="7">
    <source>
        <dbReference type="ARBA" id="ARBA00022840"/>
    </source>
</evidence>
<dbReference type="GO" id="GO:0005524">
    <property type="term" value="F:ATP binding"/>
    <property type="evidence" value="ECO:0007669"/>
    <property type="project" value="UniProtKB-KW"/>
</dbReference>
<protein>
    <recommendedName>
        <fullName evidence="2">RNA helicase</fullName>
        <ecNumber evidence="2">3.6.4.13</ecNumber>
    </recommendedName>
</protein>
<dbReference type="InterPro" id="IPR007502">
    <property type="entry name" value="Helicase-assoc_dom"/>
</dbReference>
<dbReference type="EC" id="3.6.4.13" evidence="2"/>
<dbReference type="InterPro" id="IPR002464">
    <property type="entry name" value="DNA/RNA_helicase_DEAH_CS"/>
</dbReference>
<dbReference type="InterPro" id="IPR027417">
    <property type="entry name" value="P-loop_NTPase"/>
</dbReference>
<evidence type="ECO:0000259" key="10">
    <source>
        <dbReference type="PROSITE" id="PS51192"/>
    </source>
</evidence>
<dbReference type="KEGG" id="csem:103377653"/>
<dbReference type="SMART" id="SM00847">
    <property type="entry name" value="HA2"/>
    <property type="match status" value="1"/>
</dbReference>
<dbReference type="SMART" id="SM00490">
    <property type="entry name" value="HELICc"/>
    <property type="match status" value="1"/>
</dbReference>
<dbReference type="InParanoid" id="A0A3P8UQL3"/>
<dbReference type="OMA" id="VTSKPFM"/>
<evidence type="ECO:0000259" key="11">
    <source>
        <dbReference type="PROSITE" id="PS51194"/>
    </source>
</evidence>
<keyword evidence="6" id="KW-0347">Helicase</keyword>
<dbReference type="GO" id="GO:0034458">
    <property type="term" value="F:3'-5' RNA helicase activity"/>
    <property type="evidence" value="ECO:0007669"/>
    <property type="project" value="TreeGrafter"/>
</dbReference>
<dbReference type="AlphaFoldDB" id="A0A3P8UQL3"/>
<reference evidence="12 13" key="1">
    <citation type="journal article" date="2014" name="Nat. Genet.">
        <title>Whole-genome sequence of a flatfish provides insights into ZW sex chromosome evolution and adaptation to a benthic lifestyle.</title>
        <authorList>
            <person name="Chen S."/>
            <person name="Zhang G."/>
            <person name="Shao C."/>
            <person name="Huang Q."/>
            <person name="Liu G."/>
            <person name="Zhang P."/>
            <person name="Song W."/>
            <person name="An N."/>
            <person name="Chalopin D."/>
            <person name="Volff J.N."/>
            <person name="Hong Y."/>
            <person name="Li Q."/>
            <person name="Sha Z."/>
            <person name="Zhou H."/>
            <person name="Xie M."/>
            <person name="Yu Q."/>
            <person name="Liu Y."/>
            <person name="Xiang H."/>
            <person name="Wang N."/>
            <person name="Wu K."/>
            <person name="Yang C."/>
            <person name="Zhou Q."/>
            <person name="Liao X."/>
            <person name="Yang L."/>
            <person name="Hu Q."/>
            <person name="Zhang J."/>
            <person name="Meng L."/>
            <person name="Jin L."/>
            <person name="Tian Y."/>
            <person name="Lian J."/>
            <person name="Yang J."/>
            <person name="Miao G."/>
            <person name="Liu S."/>
            <person name="Liang Z."/>
            <person name="Yan F."/>
            <person name="Li Y."/>
            <person name="Sun B."/>
            <person name="Zhang H."/>
            <person name="Zhang J."/>
            <person name="Zhu Y."/>
            <person name="Du M."/>
            <person name="Zhao Y."/>
            <person name="Schartl M."/>
            <person name="Tang Q."/>
            <person name="Wang J."/>
        </authorList>
    </citation>
    <scope>NUCLEOTIDE SEQUENCE</scope>
</reference>
<comment type="similarity">
    <text evidence="1">Belongs to the DEAD box helicase family. DEAH subfamily.</text>
</comment>
<dbReference type="Ensembl" id="ENSCSET00000004192.1">
    <property type="protein sequence ID" value="ENSCSEP00000004139.1"/>
    <property type="gene ID" value="ENSCSEG00000002696.1"/>
</dbReference>
<dbReference type="SMART" id="SM00487">
    <property type="entry name" value="DEXDc"/>
    <property type="match status" value="1"/>
</dbReference>
<dbReference type="PANTHER" id="PTHR18934:SF271">
    <property type="entry name" value="ATP-DEPENDENT RNA HELICASE DHX40-RELATED"/>
    <property type="match status" value="1"/>
</dbReference>
<evidence type="ECO:0000256" key="8">
    <source>
        <dbReference type="ARBA" id="ARBA00047984"/>
    </source>
</evidence>
<dbReference type="PROSITE" id="PS00690">
    <property type="entry name" value="DEAH_ATP_HELICASE"/>
    <property type="match status" value="1"/>
</dbReference>
<dbReference type="InterPro" id="IPR048333">
    <property type="entry name" value="HA2_WH"/>
</dbReference>
<evidence type="ECO:0000256" key="1">
    <source>
        <dbReference type="ARBA" id="ARBA00008792"/>
    </source>
</evidence>
<reference evidence="12" key="2">
    <citation type="submission" date="2025-08" db="UniProtKB">
        <authorList>
            <consortium name="Ensembl"/>
        </authorList>
    </citation>
    <scope>IDENTIFICATION</scope>
</reference>
<dbReference type="GO" id="GO:0003723">
    <property type="term" value="F:RNA binding"/>
    <property type="evidence" value="ECO:0007669"/>
    <property type="project" value="TreeGrafter"/>
</dbReference>
<dbReference type="FunFam" id="1.20.120.1080:FF:000009">
    <property type="entry name" value="Probable ATP-dependent RNA helicase DHX40"/>
    <property type="match status" value="1"/>
</dbReference>
<dbReference type="Gene3D" id="3.40.50.300">
    <property type="entry name" value="P-loop containing nucleotide triphosphate hydrolases"/>
    <property type="match status" value="2"/>
</dbReference>
<organism evidence="12 13">
    <name type="scientific">Cynoglossus semilaevis</name>
    <name type="common">Tongue sole</name>
    <dbReference type="NCBI Taxonomy" id="244447"/>
    <lineage>
        <taxon>Eukaryota</taxon>
        <taxon>Metazoa</taxon>
        <taxon>Chordata</taxon>
        <taxon>Craniata</taxon>
        <taxon>Vertebrata</taxon>
        <taxon>Euteleostomi</taxon>
        <taxon>Actinopterygii</taxon>
        <taxon>Neopterygii</taxon>
        <taxon>Teleostei</taxon>
        <taxon>Neoteleostei</taxon>
        <taxon>Acanthomorphata</taxon>
        <taxon>Carangaria</taxon>
        <taxon>Pleuronectiformes</taxon>
        <taxon>Pleuronectoidei</taxon>
        <taxon>Cynoglossidae</taxon>
        <taxon>Cynoglossinae</taxon>
        <taxon>Cynoglossus</taxon>
    </lineage>
</organism>
<dbReference type="CDD" id="cd18791">
    <property type="entry name" value="SF2_C_RHA"/>
    <property type="match status" value="1"/>
</dbReference>
<comment type="catalytic activity">
    <reaction evidence="8">
        <text>ATP + H2O = ADP + phosphate + H(+)</text>
        <dbReference type="Rhea" id="RHEA:13065"/>
        <dbReference type="ChEBI" id="CHEBI:15377"/>
        <dbReference type="ChEBI" id="CHEBI:15378"/>
        <dbReference type="ChEBI" id="CHEBI:30616"/>
        <dbReference type="ChEBI" id="CHEBI:43474"/>
        <dbReference type="ChEBI" id="CHEBI:456216"/>
        <dbReference type="EC" id="3.6.4.13"/>
    </reaction>
</comment>
<dbReference type="Gene3D" id="1.20.120.1080">
    <property type="match status" value="1"/>
</dbReference>
<dbReference type="SUPFAM" id="SSF52540">
    <property type="entry name" value="P-loop containing nucleoside triphosphate hydrolases"/>
    <property type="match status" value="1"/>
</dbReference>